<accession>A0A8X7SRV2</accession>
<dbReference type="AlphaFoldDB" id="A0A8X7SRV2"/>
<proteinExistence type="predicted"/>
<dbReference type="Proteomes" id="UP000077684">
    <property type="component" value="Unassembled WGS sequence"/>
</dbReference>
<sequence>MDNKDLLPNVGPDMDLETWITECSASGRLASILRDAGYGAAGELVHLENDAEILKDLEIEKAVKHQFAAAMKRWRLKSITATQPIRIKTEPSKDVANTTSANRDGALRASQRASA</sequence>
<comment type="caution">
    <text evidence="2">The sequence shown here is derived from an EMBL/GenBank/DDBJ whole genome shotgun (WGS) entry which is preliminary data.</text>
</comment>
<reference evidence="2" key="1">
    <citation type="submission" date="2016-04" db="EMBL/GenBank/DDBJ databases">
        <authorList>
            <person name="Nguyen H.D."/>
            <person name="Samba Siva P."/>
            <person name="Cullis J."/>
            <person name="Levesque C.A."/>
            <person name="Hambleton S."/>
        </authorList>
    </citation>
    <scope>NUCLEOTIDE SEQUENCE</scope>
    <source>
        <strain evidence="2">DAOMC 236426</strain>
    </source>
</reference>
<dbReference type="EMBL" id="LWDE02003193">
    <property type="protein sequence ID" value="KAE8235981.1"/>
    <property type="molecule type" value="Genomic_DNA"/>
</dbReference>
<gene>
    <name evidence="2" type="ORF">A4X06_0g9696</name>
</gene>
<evidence type="ECO:0000313" key="2">
    <source>
        <dbReference type="EMBL" id="KAE8235981.1"/>
    </source>
</evidence>
<name>A0A8X7SRV2_9BASI</name>
<evidence type="ECO:0000313" key="3">
    <source>
        <dbReference type="Proteomes" id="UP000077684"/>
    </source>
</evidence>
<protein>
    <submittedName>
        <fullName evidence="2">Uncharacterized protein</fullName>
    </submittedName>
</protein>
<feature type="region of interest" description="Disordered" evidence="1">
    <location>
        <begin position="87"/>
        <end position="115"/>
    </location>
</feature>
<evidence type="ECO:0000256" key="1">
    <source>
        <dbReference type="SAM" id="MobiDB-lite"/>
    </source>
</evidence>
<keyword evidence="3" id="KW-1185">Reference proteome</keyword>
<reference evidence="2" key="2">
    <citation type="journal article" date="2019" name="IMA Fungus">
        <title>Genome sequencing and comparison of five Tilletia species to identify candidate genes for the detection of regulated species infecting wheat.</title>
        <authorList>
            <person name="Nguyen H.D.T."/>
            <person name="Sultana T."/>
            <person name="Kesanakurti P."/>
            <person name="Hambleton S."/>
        </authorList>
    </citation>
    <scope>NUCLEOTIDE SEQUENCE</scope>
    <source>
        <strain evidence="2">DAOMC 236426</strain>
    </source>
</reference>
<organism evidence="2 3">
    <name type="scientific">Tilletia controversa</name>
    <name type="common">dwarf bunt fungus</name>
    <dbReference type="NCBI Taxonomy" id="13291"/>
    <lineage>
        <taxon>Eukaryota</taxon>
        <taxon>Fungi</taxon>
        <taxon>Dikarya</taxon>
        <taxon>Basidiomycota</taxon>
        <taxon>Ustilaginomycotina</taxon>
        <taxon>Exobasidiomycetes</taxon>
        <taxon>Tilletiales</taxon>
        <taxon>Tilletiaceae</taxon>
        <taxon>Tilletia</taxon>
    </lineage>
</organism>